<name>A0A2A2EDS5_9BIFI</name>
<proteinExistence type="predicted"/>
<keyword evidence="2" id="KW-1185">Reference proteome</keyword>
<organism evidence="1 2">
    <name type="scientific">Bifidobacterium italicum</name>
    <dbReference type="NCBI Taxonomy" id="1960968"/>
    <lineage>
        <taxon>Bacteria</taxon>
        <taxon>Bacillati</taxon>
        <taxon>Actinomycetota</taxon>
        <taxon>Actinomycetes</taxon>
        <taxon>Bifidobacteriales</taxon>
        <taxon>Bifidobacteriaceae</taxon>
        <taxon>Bifidobacterium</taxon>
    </lineage>
</organism>
<accession>A0A2A2EDS5</accession>
<comment type="caution">
    <text evidence="1">The sequence shown here is derived from an EMBL/GenBank/DDBJ whole genome shotgun (WGS) entry which is preliminary data.</text>
</comment>
<reference evidence="1 2" key="1">
    <citation type="journal article" date="2017" name="ISME J.">
        <title>Unveiling bifidobacterial biogeography across the mammalian branch of the tree of life.</title>
        <authorList>
            <person name="Milani C."/>
            <person name="Mangifesta M."/>
            <person name="Mancabelli L."/>
            <person name="Lugli G.A."/>
            <person name="James K."/>
            <person name="Duranti S."/>
            <person name="Turroni F."/>
            <person name="Ferrario C."/>
            <person name="Ossiprandi M.C."/>
            <person name="van Sinderen D."/>
            <person name="Ventura M."/>
        </authorList>
    </citation>
    <scope>NUCLEOTIDE SEQUENCE [LARGE SCALE GENOMIC DNA]</scope>
    <source>
        <strain evidence="1 2">70</strain>
    </source>
</reference>
<dbReference type="RefSeq" id="WP_095614002.1">
    <property type="nucleotide sequence ID" value="NZ_MVOG01000045.1"/>
</dbReference>
<gene>
    <name evidence="1" type="ORF">B1400_1703</name>
</gene>
<protein>
    <submittedName>
        <fullName evidence="1">Uncharacterized protein</fullName>
    </submittedName>
</protein>
<evidence type="ECO:0000313" key="2">
    <source>
        <dbReference type="Proteomes" id="UP000217986"/>
    </source>
</evidence>
<evidence type="ECO:0000313" key="1">
    <source>
        <dbReference type="EMBL" id="PAU67140.1"/>
    </source>
</evidence>
<sequence>MMEEHITNTDPAARIVAMAMDAGRGGEAYLFDLRQDGEEFTLGLSTVLACLRFAELEGAVPRVSIAWWGRAASIVCDGGVFRRRMRTERPVSKNPGVLPEARLRRAGVFGHNVDSAHDCMEVYEFRMRRHGRDFTMGLTLVLTCLSFAERQGVVSQLPPGWWLGIERTYG</sequence>
<dbReference type="OrthoDB" id="7067870at2"/>
<dbReference type="EMBL" id="MVOG01000045">
    <property type="protein sequence ID" value="PAU67140.1"/>
    <property type="molecule type" value="Genomic_DNA"/>
</dbReference>
<dbReference type="Proteomes" id="UP000217986">
    <property type="component" value="Unassembled WGS sequence"/>
</dbReference>
<dbReference type="AlphaFoldDB" id="A0A2A2EDS5"/>